<keyword evidence="2" id="KW-0238">DNA-binding</keyword>
<protein>
    <recommendedName>
        <fullName evidence="4">HTH araC/xylS-type domain-containing protein</fullName>
    </recommendedName>
</protein>
<keyword evidence="1" id="KW-0805">Transcription regulation</keyword>
<evidence type="ECO:0000259" key="4">
    <source>
        <dbReference type="PROSITE" id="PS01124"/>
    </source>
</evidence>
<dbReference type="PANTHER" id="PTHR43280:SF34">
    <property type="entry name" value="ARAC-FAMILY TRANSCRIPTIONAL REGULATOR"/>
    <property type="match status" value="1"/>
</dbReference>
<evidence type="ECO:0000313" key="5">
    <source>
        <dbReference type="EMBL" id="OCT11884.1"/>
    </source>
</evidence>
<organism evidence="5 6">
    <name type="scientific">Paenibacillus pectinilyticus</name>
    <dbReference type="NCBI Taxonomy" id="512399"/>
    <lineage>
        <taxon>Bacteria</taxon>
        <taxon>Bacillati</taxon>
        <taxon>Bacillota</taxon>
        <taxon>Bacilli</taxon>
        <taxon>Bacillales</taxon>
        <taxon>Paenibacillaceae</taxon>
        <taxon>Paenibacillus</taxon>
    </lineage>
</organism>
<dbReference type="EMBL" id="LYPC01000027">
    <property type="protein sequence ID" value="OCT11884.1"/>
    <property type="molecule type" value="Genomic_DNA"/>
</dbReference>
<proteinExistence type="predicted"/>
<evidence type="ECO:0000313" key="6">
    <source>
        <dbReference type="Proteomes" id="UP000093309"/>
    </source>
</evidence>
<gene>
    <name evidence="5" type="ORF">A8709_28895</name>
</gene>
<dbReference type="Proteomes" id="UP000093309">
    <property type="component" value="Unassembled WGS sequence"/>
</dbReference>
<dbReference type="GO" id="GO:0043565">
    <property type="term" value="F:sequence-specific DNA binding"/>
    <property type="evidence" value="ECO:0007669"/>
    <property type="project" value="InterPro"/>
</dbReference>
<sequence length="409" mass="46897">MEFNPAFLAESIYESLLLPVYWLSEDVTEDKEFIESDVHLSFSAIHNPEYLRQLIKRTWDKTFPVIQTTEFLEQFVLQPVYSEGKRIGTFVVGPTIDHRVAEETIRNLMNDSEVPTKLQPIWADYLHSLTIVSKQRLFHMGLMMHWIVNREALELTDVLELNFRLGQRFVSEEAIELSMSDMKEFASLHTSPEIEQILLRHIKNGDKSALKNMFVMGSIGEAGTLSKRSHLRSRKNIAICGIAVAVRAAIEGGLYTELAYRLSDTYIQHIEDLTDVRAVETAMIDAFLDIAGRVSENRKGAVSKPIAKCREYIYNHLYEALPIAELAEQTGLNGTYLSSLFKKETGITITTFIQQEKMEEAKKLLDFTSESVSTIATRLNYYDQTHFIKSFKKHAGVTPKQYRDRKKLK</sequence>
<dbReference type="SUPFAM" id="SSF46689">
    <property type="entry name" value="Homeodomain-like"/>
    <property type="match status" value="2"/>
</dbReference>
<dbReference type="SMART" id="SM00342">
    <property type="entry name" value="HTH_ARAC"/>
    <property type="match status" value="1"/>
</dbReference>
<dbReference type="RefSeq" id="WP_065855663.1">
    <property type="nucleotide sequence ID" value="NZ_LYPC01000027.1"/>
</dbReference>
<dbReference type="InterPro" id="IPR020449">
    <property type="entry name" value="Tscrpt_reg_AraC-type_HTH"/>
</dbReference>
<name>A0A1C0ZUV9_9BACL</name>
<keyword evidence="6" id="KW-1185">Reference proteome</keyword>
<dbReference type="PANTHER" id="PTHR43280">
    <property type="entry name" value="ARAC-FAMILY TRANSCRIPTIONAL REGULATOR"/>
    <property type="match status" value="1"/>
</dbReference>
<dbReference type="AlphaFoldDB" id="A0A1C0ZUV9"/>
<accession>A0A1C0ZUV9</accession>
<dbReference type="PRINTS" id="PR00032">
    <property type="entry name" value="HTHARAC"/>
</dbReference>
<dbReference type="Gene3D" id="1.10.10.60">
    <property type="entry name" value="Homeodomain-like"/>
    <property type="match status" value="2"/>
</dbReference>
<dbReference type="GO" id="GO:0003700">
    <property type="term" value="F:DNA-binding transcription factor activity"/>
    <property type="evidence" value="ECO:0007669"/>
    <property type="project" value="InterPro"/>
</dbReference>
<dbReference type="STRING" id="512399.A8709_28895"/>
<keyword evidence="3" id="KW-0804">Transcription</keyword>
<dbReference type="InterPro" id="IPR018062">
    <property type="entry name" value="HTH_AraC-typ_CS"/>
</dbReference>
<dbReference type="Pfam" id="PF12833">
    <property type="entry name" value="HTH_18"/>
    <property type="match status" value="1"/>
</dbReference>
<dbReference type="InterPro" id="IPR018060">
    <property type="entry name" value="HTH_AraC"/>
</dbReference>
<evidence type="ECO:0000256" key="2">
    <source>
        <dbReference type="ARBA" id="ARBA00023125"/>
    </source>
</evidence>
<comment type="caution">
    <text evidence="5">The sequence shown here is derived from an EMBL/GenBank/DDBJ whole genome shotgun (WGS) entry which is preliminary data.</text>
</comment>
<evidence type="ECO:0000256" key="3">
    <source>
        <dbReference type="ARBA" id="ARBA00023163"/>
    </source>
</evidence>
<dbReference type="PROSITE" id="PS01124">
    <property type="entry name" value="HTH_ARAC_FAMILY_2"/>
    <property type="match status" value="1"/>
</dbReference>
<dbReference type="InterPro" id="IPR009057">
    <property type="entry name" value="Homeodomain-like_sf"/>
</dbReference>
<evidence type="ECO:0000256" key="1">
    <source>
        <dbReference type="ARBA" id="ARBA00023015"/>
    </source>
</evidence>
<dbReference type="PROSITE" id="PS00041">
    <property type="entry name" value="HTH_ARAC_FAMILY_1"/>
    <property type="match status" value="1"/>
</dbReference>
<feature type="domain" description="HTH araC/xylS-type" evidence="4">
    <location>
        <begin position="307"/>
        <end position="405"/>
    </location>
</feature>
<dbReference type="OrthoDB" id="247151at2"/>
<reference evidence="6" key="1">
    <citation type="submission" date="2016-05" db="EMBL/GenBank/DDBJ databases">
        <title>Paenibacillus oryzae. sp. nov., isolated from the rice root.</title>
        <authorList>
            <person name="Zhang J."/>
            <person name="Zhang X."/>
        </authorList>
    </citation>
    <scope>NUCLEOTIDE SEQUENCE [LARGE SCALE GENOMIC DNA]</scope>
    <source>
        <strain evidence="6">KCTC13222</strain>
    </source>
</reference>